<reference evidence="3 4" key="1">
    <citation type="submission" date="2023-07" db="EMBL/GenBank/DDBJ databases">
        <title>Sorghum-associated microbial communities from plants grown in Nebraska, USA.</title>
        <authorList>
            <person name="Schachtman D."/>
        </authorList>
    </citation>
    <scope>NUCLEOTIDE SEQUENCE [LARGE SCALE GENOMIC DNA]</scope>
    <source>
        <strain evidence="3 4">DS1307</strain>
    </source>
</reference>
<keyword evidence="2" id="KW-1277">Toxin-antitoxin system</keyword>
<organism evidence="3 4">
    <name type="scientific">Neorhizobium huautlense</name>
    <dbReference type="NCBI Taxonomy" id="67774"/>
    <lineage>
        <taxon>Bacteria</taxon>
        <taxon>Pseudomonadati</taxon>
        <taxon>Pseudomonadota</taxon>
        <taxon>Alphaproteobacteria</taxon>
        <taxon>Hyphomicrobiales</taxon>
        <taxon>Rhizobiaceae</taxon>
        <taxon>Rhizobium/Agrobacterium group</taxon>
        <taxon>Neorhizobium</taxon>
    </lineage>
</organism>
<dbReference type="InterPro" id="IPR051803">
    <property type="entry name" value="TA_system_RelE-like_toxin"/>
</dbReference>
<evidence type="ECO:0000313" key="4">
    <source>
        <dbReference type="Proteomes" id="UP001241472"/>
    </source>
</evidence>
<protein>
    <submittedName>
        <fullName evidence="3">Plasmid stabilization system protein ParE</fullName>
    </submittedName>
</protein>
<dbReference type="RefSeq" id="WP_306835834.1">
    <property type="nucleotide sequence ID" value="NZ_JAUSRF010000009.1"/>
</dbReference>
<proteinExistence type="inferred from homology"/>
<gene>
    <name evidence="3" type="ORF">J2T09_002959</name>
</gene>
<dbReference type="Proteomes" id="UP001241472">
    <property type="component" value="Unassembled WGS sequence"/>
</dbReference>
<comment type="similarity">
    <text evidence="1">Belongs to the RelE toxin family.</text>
</comment>
<dbReference type="EMBL" id="JAUSRF010000009">
    <property type="protein sequence ID" value="MDP9838192.1"/>
    <property type="molecule type" value="Genomic_DNA"/>
</dbReference>
<dbReference type="InterPro" id="IPR007712">
    <property type="entry name" value="RelE/ParE_toxin"/>
</dbReference>
<name>A0ABT9PUP7_9HYPH</name>
<dbReference type="Pfam" id="PF05016">
    <property type="entry name" value="ParE_toxin"/>
    <property type="match status" value="1"/>
</dbReference>
<evidence type="ECO:0000256" key="1">
    <source>
        <dbReference type="ARBA" id="ARBA00006226"/>
    </source>
</evidence>
<keyword evidence="4" id="KW-1185">Reference proteome</keyword>
<sequence>MKLTLSKNATRFIRQERAYLERFNPHAAEAVVKQLQRAFRLLAEYPMAGEEYTLLPGRRRFVSGDYVVDYRIGPKGITVSHIRHGRQMAPELEKDGDI</sequence>
<dbReference type="Gene3D" id="3.30.2310.20">
    <property type="entry name" value="RelE-like"/>
    <property type="match status" value="1"/>
</dbReference>
<accession>A0ABT9PUP7</accession>
<dbReference type="PANTHER" id="PTHR33755">
    <property type="entry name" value="TOXIN PARE1-RELATED"/>
    <property type="match status" value="1"/>
</dbReference>
<evidence type="ECO:0000256" key="2">
    <source>
        <dbReference type="ARBA" id="ARBA00022649"/>
    </source>
</evidence>
<comment type="caution">
    <text evidence="3">The sequence shown here is derived from an EMBL/GenBank/DDBJ whole genome shotgun (WGS) entry which is preliminary data.</text>
</comment>
<dbReference type="PANTHER" id="PTHR33755:SF7">
    <property type="entry name" value="TOXIN MODULE OF TOXIN-ANTITOXIN SYSTEM RELE_STBE FAMILY"/>
    <property type="match status" value="1"/>
</dbReference>
<evidence type="ECO:0000313" key="3">
    <source>
        <dbReference type="EMBL" id="MDP9838192.1"/>
    </source>
</evidence>
<dbReference type="InterPro" id="IPR035093">
    <property type="entry name" value="RelE/ParE_toxin_dom_sf"/>
</dbReference>